<evidence type="ECO:0000256" key="1">
    <source>
        <dbReference type="SAM" id="MobiDB-lite"/>
    </source>
</evidence>
<dbReference type="Proteomes" id="UP000219482">
    <property type="component" value="Unassembled WGS sequence"/>
</dbReference>
<name>A0A286H591_9ACTN</name>
<keyword evidence="4" id="KW-1185">Reference proteome</keyword>
<evidence type="ECO:0000313" key="3">
    <source>
        <dbReference type="EMBL" id="SOE02958.1"/>
    </source>
</evidence>
<dbReference type="SUPFAM" id="SSF51735">
    <property type="entry name" value="NAD(P)-binding Rossmann-fold domains"/>
    <property type="match status" value="1"/>
</dbReference>
<feature type="region of interest" description="Disordered" evidence="1">
    <location>
        <begin position="1"/>
        <end position="26"/>
    </location>
</feature>
<organism evidence="3 4">
    <name type="scientific">Blastococcus haudaquaticus</name>
    <dbReference type="NCBI Taxonomy" id="1938745"/>
    <lineage>
        <taxon>Bacteria</taxon>
        <taxon>Bacillati</taxon>
        <taxon>Actinomycetota</taxon>
        <taxon>Actinomycetes</taxon>
        <taxon>Geodermatophilales</taxon>
        <taxon>Geodermatophilaceae</taxon>
        <taxon>Blastococcus</taxon>
    </lineage>
</organism>
<dbReference type="InterPro" id="IPR036291">
    <property type="entry name" value="NAD(P)-bd_dom_sf"/>
</dbReference>
<reference evidence="4" key="1">
    <citation type="submission" date="2017-09" db="EMBL/GenBank/DDBJ databases">
        <authorList>
            <person name="Varghese N."/>
            <person name="Submissions S."/>
        </authorList>
    </citation>
    <scope>NUCLEOTIDE SEQUENCE [LARGE SCALE GENOMIC DNA]</scope>
    <source>
        <strain evidence="4">DSM 44270</strain>
    </source>
</reference>
<dbReference type="AlphaFoldDB" id="A0A286H591"/>
<dbReference type="InterPro" id="IPR050177">
    <property type="entry name" value="Lipid_A_modif_metabolic_enz"/>
</dbReference>
<evidence type="ECO:0000259" key="2">
    <source>
        <dbReference type="Pfam" id="PF01370"/>
    </source>
</evidence>
<dbReference type="InterPro" id="IPR001509">
    <property type="entry name" value="Epimerase_deHydtase"/>
</dbReference>
<dbReference type="PANTHER" id="PTHR43245:SF52">
    <property type="entry name" value="NAD-DEPENDENT EPIMERASE_DEHYDRATASE"/>
    <property type="match status" value="1"/>
</dbReference>
<dbReference type="EMBL" id="OCNK01000005">
    <property type="protein sequence ID" value="SOE02958.1"/>
    <property type="molecule type" value="Genomic_DNA"/>
</dbReference>
<accession>A0A286H591</accession>
<gene>
    <name evidence="3" type="ORF">SAMN06272739_3921</name>
</gene>
<proteinExistence type="predicted"/>
<dbReference type="PANTHER" id="PTHR43245">
    <property type="entry name" value="BIFUNCTIONAL POLYMYXIN RESISTANCE PROTEIN ARNA"/>
    <property type="match status" value="1"/>
</dbReference>
<dbReference type="RefSeq" id="WP_235003552.1">
    <property type="nucleotide sequence ID" value="NZ_OCNK01000005.1"/>
</dbReference>
<evidence type="ECO:0000313" key="4">
    <source>
        <dbReference type="Proteomes" id="UP000219482"/>
    </source>
</evidence>
<protein>
    <submittedName>
        <fullName evidence="3">Nucleoside-diphosphate-sugar epimerase</fullName>
    </submittedName>
</protein>
<dbReference type="Gene3D" id="3.40.50.720">
    <property type="entry name" value="NAD(P)-binding Rossmann-like Domain"/>
    <property type="match status" value="1"/>
</dbReference>
<feature type="domain" description="NAD-dependent epimerase/dehydratase" evidence="2">
    <location>
        <begin position="32"/>
        <end position="273"/>
    </location>
</feature>
<sequence length="359" mass="38469">MSPGKRRGSGALGAGPRGLDEADGDARRPLTVAVTGPTGTFGSGLVPLLQEDDRIGRVIGIARRPFDPAERGWTKMEYRQGDVRDPEALRAAFDGADVVVHLAFLITGNASRETTRSINVDGTLNVFRAAAAARAERFVYASSVAAYGFHADNPERIDEEWPTRPAARLFYAQEKAELEELLADEARTHPELALFLLRPPVVVGPNVIGGKDVLPGPLAPLGRALFSRPRRLPVPVPMFVPQLPMQFIHEADVGRALVQCIVAAGPPGAYNIAGDGVLTAADVAREFGALPIPLPAAPAQAAARAFTRLPFLPPVAEWVEAASRPAIMDTTKAREKLGWRPRFSGLEALRDTLADRPAP</sequence>
<dbReference type="Pfam" id="PF01370">
    <property type="entry name" value="Epimerase"/>
    <property type="match status" value="1"/>
</dbReference>